<dbReference type="InterPro" id="IPR036388">
    <property type="entry name" value="WH-like_DNA-bd_sf"/>
</dbReference>
<accession>A0A1M7PM21</accession>
<dbReference type="EMBL" id="FRBW01000009">
    <property type="protein sequence ID" value="SHN18343.1"/>
    <property type="molecule type" value="Genomic_DNA"/>
</dbReference>
<dbReference type="InterPro" id="IPR011991">
    <property type="entry name" value="ArsR-like_HTH"/>
</dbReference>
<dbReference type="OrthoDB" id="6057486at2"/>
<dbReference type="InterPro" id="IPR036390">
    <property type="entry name" value="WH_DNA-bd_sf"/>
</dbReference>
<evidence type="ECO:0000313" key="2">
    <source>
        <dbReference type="Proteomes" id="UP000186002"/>
    </source>
</evidence>
<dbReference type="RefSeq" id="WP_073015620.1">
    <property type="nucleotide sequence ID" value="NZ_FRBW01000009.1"/>
</dbReference>
<name>A0A1M7PM21_9HYPH</name>
<dbReference type="CDD" id="cd00090">
    <property type="entry name" value="HTH_ARSR"/>
    <property type="match status" value="1"/>
</dbReference>
<proteinExistence type="predicted"/>
<sequence>MVDADQSGTWVTIAELGRLHGVSKQAVSKRVRRLEADGKIQVRQEGQSRLVNAAQFARLVADTTDPAQSLRNCSAPVLYDQSAPDLLTDIPPDASASASASGGGQRISYNDAKARRAAIDAEIADLNLKERQGELVSKREAEDRTFELLRRVRDRIMSLPRTISDRIAAAPDARAVRIILDDELRSAFESAADEFEKEMEEDAASGE</sequence>
<evidence type="ECO:0008006" key="3">
    <source>
        <dbReference type="Google" id="ProtNLM"/>
    </source>
</evidence>
<dbReference type="AlphaFoldDB" id="A0A1M7PM21"/>
<dbReference type="SUPFAM" id="SSF46785">
    <property type="entry name" value="Winged helix' DNA-binding domain"/>
    <property type="match status" value="1"/>
</dbReference>
<dbReference type="GO" id="GO:0003700">
    <property type="term" value="F:DNA-binding transcription factor activity"/>
    <property type="evidence" value="ECO:0007669"/>
    <property type="project" value="InterPro"/>
</dbReference>
<dbReference type="STRING" id="735517.SAMN05444272_4506"/>
<gene>
    <name evidence="1" type="ORF">SAMN05444272_4506</name>
</gene>
<protein>
    <recommendedName>
        <fullName evidence="3">MarR family transcriptional regulator</fullName>
    </recommendedName>
</protein>
<dbReference type="Gene3D" id="1.10.10.10">
    <property type="entry name" value="Winged helix-like DNA-binding domain superfamily/Winged helix DNA-binding domain"/>
    <property type="match status" value="1"/>
</dbReference>
<organism evidence="1 2">
    <name type="scientific">Roseibium suaedae</name>
    <dbReference type="NCBI Taxonomy" id="735517"/>
    <lineage>
        <taxon>Bacteria</taxon>
        <taxon>Pseudomonadati</taxon>
        <taxon>Pseudomonadota</taxon>
        <taxon>Alphaproteobacteria</taxon>
        <taxon>Hyphomicrobiales</taxon>
        <taxon>Stappiaceae</taxon>
        <taxon>Roseibium</taxon>
    </lineage>
</organism>
<keyword evidence="2" id="KW-1185">Reference proteome</keyword>
<evidence type="ECO:0000313" key="1">
    <source>
        <dbReference type="EMBL" id="SHN18343.1"/>
    </source>
</evidence>
<dbReference type="Proteomes" id="UP000186002">
    <property type="component" value="Unassembled WGS sequence"/>
</dbReference>
<reference evidence="1 2" key="1">
    <citation type="submission" date="2016-11" db="EMBL/GenBank/DDBJ databases">
        <authorList>
            <person name="Jaros S."/>
            <person name="Januszkiewicz K."/>
            <person name="Wedrychowicz H."/>
        </authorList>
    </citation>
    <scope>NUCLEOTIDE SEQUENCE [LARGE SCALE GENOMIC DNA]</scope>
    <source>
        <strain evidence="1 2">DSM 22153</strain>
    </source>
</reference>